<organism evidence="1">
    <name type="scientific">Rhizophora mucronata</name>
    <name type="common">Asiatic mangrove</name>
    <dbReference type="NCBI Taxonomy" id="61149"/>
    <lineage>
        <taxon>Eukaryota</taxon>
        <taxon>Viridiplantae</taxon>
        <taxon>Streptophyta</taxon>
        <taxon>Embryophyta</taxon>
        <taxon>Tracheophyta</taxon>
        <taxon>Spermatophyta</taxon>
        <taxon>Magnoliopsida</taxon>
        <taxon>eudicotyledons</taxon>
        <taxon>Gunneridae</taxon>
        <taxon>Pentapetalae</taxon>
        <taxon>rosids</taxon>
        <taxon>fabids</taxon>
        <taxon>Malpighiales</taxon>
        <taxon>Rhizophoraceae</taxon>
        <taxon>Rhizophora</taxon>
    </lineage>
</organism>
<dbReference type="EMBL" id="GGEC01046250">
    <property type="protein sequence ID" value="MBX26734.1"/>
    <property type="molecule type" value="Transcribed_RNA"/>
</dbReference>
<accession>A0A2P2M928</accession>
<dbReference type="AlphaFoldDB" id="A0A2P2M928"/>
<evidence type="ECO:0000313" key="1">
    <source>
        <dbReference type="EMBL" id="MBX26734.1"/>
    </source>
</evidence>
<protein>
    <submittedName>
        <fullName evidence="1">Uncharacterized protein</fullName>
    </submittedName>
</protein>
<name>A0A2P2M928_RHIMU</name>
<reference evidence="1" key="1">
    <citation type="submission" date="2018-02" db="EMBL/GenBank/DDBJ databases">
        <title>Rhizophora mucronata_Transcriptome.</title>
        <authorList>
            <person name="Meera S.P."/>
            <person name="Sreeshan A."/>
            <person name="Augustine A."/>
        </authorList>
    </citation>
    <scope>NUCLEOTIDE SEQUENCE</scope>
    <source>
        <tissue evidence="1">Leaf</tissue>
    </source>
</reference>
<proteinExistence type="predicted"/>
<sequence>MDTISGYNLRESVDFRLIGSSFKPPYSSAPLLPFTMNRAFIF</sequence>